<comment type="caution">
    <text evidence="2">The sequence shown here is derived from an EMBL/GenBank/DDBJ whole genome shotgun (WGS) entry which is preliminary data.</text>
</comment>
<gene>
    <name evidence="2" type="ORF">FHS54_003003</name>
</gene>
<reference evidence="2 3" key="1">
    <citation type="submission" date="2020-03" db="EMBL/GenBank/DDBJ databases">
        <title>Genomic Encyclopedia of Type Strains, Phase IV (KMG-IV): sequencing the most valuable type-strain genomes for metagenomic binning, comparative biology and taxonomic classification.</title>
        <authorList>
            <person name="Goeker M."/>
        </authorList>
    </citation>
    <scope>NUCLEOTIDE SEQUENCE [LARGE SCALE GENOMIC DNA]</scope>
    <source>
        <strain evidence="2 3">DSM 21299</strain>
    </source>
</reference>
<dbReference type="EMBL" id="JAASQR010000004">
    <property type="protein sequence ID" value="NIJ18003.1"/>
    <property type="molecule type" value="Genomic_DNA"/>
</dbReference>
<proteinExistence type="predicted"/>
<keyword evidence="3" id="KW-1185">Reference proteome</keyword>
<sequence>MMRLFRNQRGVSAIEFALALPPFLVLVMGAIQLGVIASARTGLQHAVDEGARFATIYPRPSNAEIIARVTSREFGLDPAYAQAPTIVQGTEYFVPYTEISMSYSRPLNFIVFETRPLTISYTKRAY</sequence>
<accession>A0A846M977</accession>
<dbReference type="Pfam" id="PF07811">
    <property type="entry name" value="TadE"/>
    <property type="match status" value="1"/>
</dbReference>
<organism evidence="2 3">
    <name type="scientific">Sphingobium vermicomposti</name>
    <dbReference type="NCBI Taxonomy" id="529005"/>
    <lineage>
        <taxon>Bacteria</taxon>
        <taxon>Pseudomonadati</taxon>
        <taxon>Pseudomonadota</taxon>
        <taxon>Alphaproteobacteria</taxon>
        <taxon>Sphingomonadales</taxon>
        <taxon>Sphingomonadaceae</taxon>
        <taxon>Sphingobium</taxon>
    </lineage>
</organism>
<evidence type="ECO:0000313" key="3">
    <source>
        <dbReference type="Proteomes" id="UP000576821"/>
    </source>
</evidence>
<protein>
    <recommendedName>
        <fullName evidence="1">TadE-like domain-containing protein</fullName>
    </recommendedName>
</protein>
<name>A0A846M977_9SPHN</name>
<evidence type="ECO:0000259" key="1">
    <source>
        <dbReference type="Pfam" id="PF07811"/>
    </source>
</evidence>
<dbReference type="AlphaFoldDB" id="A0A846M977"/>
<evidence type="ECO:0000313" key="2">
    <source>
        <dbReference type="EMBL" id="NIJ18003.1"/>
    </source>
</evidence>
<feature type="domain" description="TadE-like" evidence="1">
    <location>
        <begin position="10"/>
        <end position="52"/>
    </location>
</feature>
<dbReference type="Proteomes" id="UP000576821">
    <property type="component" value="Unassembled WGS sequence"/>
</dbReference>
<dbReference type="InterPro" id="IPR012495">
    <property type="entry name" value="TadE-like_dom"/>
</dbReference>